<dbReference type="InterPro" id="IPR023210">
    <property type="entry name" value="NADP_OxRdtase_dom"/>
</dbReference>
<reference evidence="3 4" key="1">
    <citation type="submission" date="2020-06" db="EMBL/GenBank/DDBJ databases">
        <title>High-quality draft genome of sulfate reducer Desulfobacter latus type strain AcrS2 isolated from marine sediment.</title>
        <authorList>
            <person name="Hoppe M."/>
            <person name="Larsen C.K."/>
            <person name="Marshall I.P.G."/>
            <person name="Schramm A."/>
            <person name="Marietou A.G."/>
        </authorList>
    </citation>
    <scope>NUCLEOTIDE SEQUENCE [LARGE SCALE GENOMIC DNA]</scope>
    <source>
        <strain evidence="3 4">AcRS2</strain>
    </source>
</reference>
<dbReference type="PRINTS" id="PR00069">
    <property type="entry name" value="ALDKETRDTASE"/>
</dbReference>
<dbReference type="CDD" id="cd19075">
    <property type="entry name" value="AKR_AKR7A1-5"/>
    <property type="match status" value="1"/>
</dbReference>
<sequence length="322" mass="36637">MKLIMGTMTFGPQVDLENARIMISRFLQTGHDELDTAYIYNEGDSENILGTIFSKMADQPVNIATKVHPRVTGKLDGQTVKIQCEESLRRLCRDTIDILYLHFPDQNTPVENALEMCSTLYEQGKIKEVGLSNFPAWLVVDVWHVCKKNGWPTPSVYQGRYNGLTRNVETELLPALHKMGMRFYAYNPLAGGLLSGRYASFDDSPAPGRFTFRKTYSARYWKRSFFDALKVLSTRCKDSDIPLTEAAFRWLVHHSMLDTARGDGIIVGASRMDQLEQNLSAAQKEALPESIAEAFNDAWEEARPESPEYFTFFSKKQHALRK</sequence>
<evidence type="ECO:0000313" key="4">
    <source>
        <dbReference type="Proteomes" id="UP000553343"/>
    </source>
</evidence>
<organism evidence="3 4">
    <name type="scientific">Desulfobacter latus</name>
    <dbReference type="NCBI Taxonomy" id="2292"/>
    <lineage>
        <taxon>Bacteria</taxon>
        <taxon>Pseudomonadati</taxon>
        <taxon>Thermodesulfobacteriota</taxon>
        <taxon>Desulfobacteria</taxon>
        <taxon>Desulfobacterales</taxon>
        <taxon>Desulfobacteraceae</taxon>
        <taxon>Desulfobacter</taxon>
    </lineage>
</organism>
<dbReference type="AlphaFoldDB" id="A0A850T3Z7"/>
<evidence type="ECO:0000259" key="2">
    <source>
        <dbReference type="Pfam" id="PF00248"/>
    </source>
</evidence>
<dbReference type="RefSeq" id="WP_178367264.1">
    <property type="nucleotide sequence ID" value="NZ_JACADJ010000046.1"/>
</dbReference>
<name>A0A850T3Z7_9BACT</name>
<dbReference type="PANTHER" id="PTHR43364:SF4">
    <property type="entry name" value="NAD(P)-LINKED OXIDOREDUCTASE SUPERFAMILY PROTEIN"/>
    <property type="match status" value="1"/>
</dbReference>
<comment type="caution">
    <text evidence="3">The sequence shown here is derived from an EMBL/GenBank/DDBJ whole genome shotgun (WGS) entry which is preliminary data.</text>
</comment>
<protein>
    <submittedName>
        <fullName evidence="3">Aldo/keto reductase</fullName>
    </submittedName>
</protein>
<evidence type="ECO:0000256" key="1">
    <source>
        <dbReference type="ARBA" id="ARBA00023002"/>
    </source>
</evidence>
<dbReference type="InterPro" id="IPR036812">
    <property type="entry name" value="NAD(P)_OxRdtase_dom_sf"/>
</dbReference>
<gene>
    <name evidence="3" type="ORF">HXW94_12530</name>
</gene>
<proteinExistence type="predicted"/>
<accession>A0A850T3Z7</accession>
<dbReference type="Gene3D" id="3.20.20.100">
    <property type="entry name" value="NADP-dependent oxidoreductase domain"/>
    <property type="match status" value="1"/>
</dbReference>
<keyword evidence="1" id="KW-0560">Oxidoreductase</keyword>
<dbReference type="InterPro" id="IPR050523">
    <property type="entry name" value="AKR_Detox_Biosynth"/>
</dbReference>
<dbReference type="SUPFAM" id="SSF51430">
    <property type="entry name" value="NAD(P)-linked oxidoreductase"/>
    <property type="match status" value="1"/>
</dbReference>
<dbReference type="GO" id="GO:0016491">
    <property type="term" value="F:oxidoreductase activity"/>
    <property type="evidence" value="ECO:0007669"/>
    <property type="project" value="UniProtKB-KW"/>
</dbReference>
<dbReference type="InterPro" id="IPR020471">
    <property type="entry name" value="AKR"/>
</dbReference>
<evidence type="ECO:0000313" key="3">
    <source>
        <dbReference type="EMBL" id="NWH05801.1"/>
    </source>
</evidence>
<dbReference type="EMBL" id="JACADJ010000046">
    <property type="protein sequence ID" value="NWH05801.1"/>
    <property type="molecule type" value="Genomic_DNA"/>
</dbReference>
<dbReference type="PANTHER" id="PTHR43364">
    <property type="entry name" value="NADH-SPECIFIC METHYLGLYOXAL REDUCTASE-RELATED"/>
    <property type="match status" value="1"/>
</dbReference>
<dbReference type="Proteomes" id="UP000553343">
    <property type="component" value="Unassembled WGS sequence"/>
</dbReference>
<keyword evidence="4" id="KW-1185">Reference proteome</keyword>
<feature type="domain" description="NADP-dependent oxidoreductase" evidence="2">
    <location>
        <begin position="2"/>
        <end position="292"/>
    </location>
</feature>
<dbReference type="Pfam" id="PF00248">
    <property type="entry name" value="Aldo_ket_red"/>
    <property type="match status" value="1"/>
</dbReference>